<evidence type="ECO:0000256" key="1">
    <source>
        <dbReference type="PROSITE-ProRule" id="PRU00175"/>
    </source>
</evidence>
<dbReference type="PANTHER" id="PTHR16079">
    <property type="entry name" value="UBIQUITIN LIGASE PROTEIN CHFR"/>
    <property type="match status" value="1"/>
</dbReference>
<feature type="domain" description="RING-type" evidence="3">
    <location>
        <begin position="242"/>
        <end position="280"/>
    </location>
</feature>
<dbReference type="SMART" id="SM00184">
    <property type="entry name" value="RING"/>
    <property type="match status" value="1"/>
</dbReference>
<dbReference type="InterPro" id="IPR052256">
    <property type="entry name" value="E3_ubiquitin-ligase_CHFR"/>
</dbReference>
<evidence type="ECO:0000259" key="3">
    <source>
        <dbReference type="PROSITE" id="PS50089"/>
    </source>
</evidence>
<dbReference type="PROSITE" id="PS50089">
    <property type="entry name" value="ZF_RING_2"/>
    <property type="match status" value="1"/>
</dbReference>
<reference evidence="4" key="1">
    <citation type="journal article" date="2023" name="PhytoFront">
        <title>Draft Genome Resources of Seven Strains of Tilletia horrida, Causal Agent of Kernel Smut of Rice.</title>
        <authorList>
            <person name="Khanal S."/>
            <person name="Antony Babu S."/>
            <person name="Zhou X.G."/>
        </authorList>
    </citation>
    <scope>NUCLEOTIDE SEQUENCE</scope>
    <source>
        <strain evidence="4">TX3</strain>
    </source>
</reference>
<feature type="compositionally biased region" description="Low complexity" evidence="2">
    <location>
        <begin position="417"/>
        <end position="426"/>
    </location>
</feature>
<name>A0AAN6GFC0_9BASI</name>
<dbReference type="GO" id="GO:0004842">
    <property type="term" value="F:ubiquitin-protein transferase activity"/>
    <property type="evidence" value="ECO:0007669"/>
    <property type="project" value="TreeGrafter"/>
</dbReference>
<keyword evidence="1" id="KW-0863">Zinc-finger</keyword>
<evidence type="ECO:0000313" key="5">
    <source>
        <dbReference type="Proteomes" id="UP001176521"/>
    </source>
</evidence>
<organism evidence="4 5">
    <name type="scientific">Tilletia horrida</name>
    <dbReference type="NCBI Taxonomy" id="155126"/>
    <lineage>
        <taxon>Eukaryota</taxon>
        <taxon>Fungi</taxon>
        <taxon>Dikarya</taxon>
        <taxon>Basidiomycota</taxon>
        <taxon>Ustilaginomycotina</taxon>
        <taxon>Exobasidiomycetes</taxon>
        <taxon>Tilletiales</taxon>
        <taxon>Tilletiaceae</taxon>
        <taxon>Tilletia</taxon>
    </lineage>
</organism>
<dbReference type="GO" id="GO:0006511">
    <property type="term" value="P:ubiquitin-dependent protein catabolic process"/>
    <property type="evidence" value="ECO:0007669"/>
    <property type="project" value="TreeGrafter"/>
</dbReference>
<proteinExistence type="predicted"/>
<dbReference type="GO" id="GO:0008270">
    <property type="term" value="F:zinc ion binding"/>
    <property type="evidence" value="ECO:0007669"/>
    <property type="project" value="UniProtKB-KW"/>
</dbReference>
<dbReference type="EMBL" id="JAPDMQ010000057">
    <property type="protein sequence ID" value="KAK0537602.1"/>
    <property type="molecule type" value="Genomic_DNA"/>
</dbReference>
<comment type="caution">
    <text evidence="4">The sequence shown here is derived from an EMBL/GenBank/DDBJ whole genome shotgun (WGS) entry which is preliminary data.</text>
</comment>
<keyword evidence="1" id="KW-0479">Metal-binding</keyword>
<keyword evidence="5" id="KW-1185">Reference proteome</keyword>
<dbReference type="Proteomes" id="UP001176521">
    <property type="component" value="Unassembled WGS sequence"/>
</dbReference>
<evidence type="ECO:0000256" key="2">
    <source>
        <dbReference type="SAM" id="MobiDB-lite"/>
    </source>
</evidence>
<dbReference type="Gene3D" id="3.30.40.10">
    <property type="entry name" value="Zinc/RING finger domain, C3HC4 (zinc finger)"/>
    <property type="match status" value="1"/>
</dbReference>
<sequence>MPPSRSNRSNPAQSAARKIYTLASEGSREVITLCDSSDEDEYEELPRAALSAGVSKRAAKACAARTASSDCSKARCESSPPPESGRRRSARQASKAVQKLQAKDLNLISPPSSSRSASSSSRHSTPSPVSSPRRKSSKSKGKETAKSSSNNAASSAVANAAPSASSITAAAALAAAASAAAEVELRRRDEADQLRRQVQELRASQTTLRAQVSTLEASTTRLNEKVASLTQMSSKVEDYLTCGICMDVHLRPFTMEPCGHNCCIRCLHPWLAEHKTCPLCAVAVSRAFPNSDMHALSQAFVEAHPEKAHSEDDKNEAETLLMLAKESSPTANFAQLLPHHARQAKENNLGPNPLFLDEYLQHARLPAPNYGALGLAPQHAIGGLDLPRPQGQAQLQAPAAGAVAGAPALRVAGLGLPPARPAQAAQPEREEPPARIGSGGGLFHLNFLLGR</sequence>
<feature type="region of interest" description="Disordered" evidence="2">
    <location>
        <begin position="417"/>
        <end position="438"/>
    </location>
</feature>
<evidence type="ECO:0000313" key="4">
    <source>
        <dbReference type="EMBL" id="KAK0537602.1"/>
    </source>
</evidence>
<dbReference type="InterPro" id="IPR001841">
    <property type="entry name" value="Znf_RING"/>
</dbReference>
<dbReference type="GO" id="GO:0005634">
    <property type="term" value="C:nucleus"/>
    <property type="evidence" value="ECO:0007669"/>
    <property type="project" value="TreeGrafter"/>
</dbReference>
<dbReference type="PANTHER" id="PTHR16079:SF4">
    <property type="entry name" value="E3 UBIQUITIN-PROTEIN LIGASE CHFR"/>
    <property type="match status" value="1"/>
</dbReference>
<dbReference type="AlphaFoldDB" id="A0AAN6GFC0"/>
<dbReference type="GO" id="GO:0016567">
    <property type="term" value="P:protein ubiquitination"/>
    <property type="evidence" value="ECO:0007669"/>
    <property type="project" value="TreeGrafter"/>
</dbReference>
<accession>A0AAN6GFC0</accession>
<dbReference type="Pfam" id="PF13923">
    <property type="entry name" value="zf-C3HC4_2"/>
    <property type="match status" value="1"/>
</dbReference>
<keyword evidence="1" id="KW-0862">Zinc</keyword>
<gene>
    <name evidence="4" type="primary">RNF5</name>
    <name evidence="4" type="ORF">OC842_001567</name>
</gene>
<protein>
    <submittedName>
        <fullName evidence="4">E3 ubiquitin-protein ligase rnf5</fullName>
    </submittedName>
</protein>
<dbReference type="SUPFAM" id="SSF57850">
    <property type="entry name" value="RING/U-box"/>
    <property type="match status" value="1"/>
</dbReference>
<feature type="compositionally biased region" description="Low complexity" evidence="2">
    <location>
        <begin position="109"/>
        <end position="131"/>
    </location>
</feature>
<feature type="region of interest" description="Disordered" evidence="2">
    <location>
        <begin position="64"/>
        <end position="154"/>
    </location>
</feature>
<dbReference type="InterPro" id="IPR013083">
    <property type="entry name" value="Znf_RING/FYVE/PHD"/>
</dbReference>